<evidence type="ECO:0000313" key="3">
    <source>
        <dbReference type="EMBL" id="WKN39270.1"/>
    </source>
</evidence>
<organism evidence="3">
    <name type="scientific">Roseihalotalea indica</name>
    <dbReference type="NCBI Taxonomy" id="2867963"/>
    <lineage>
        <taxon>Bacteria</taxon>
        <taxon>Pseudomonadati</taxon>
        <taxon>Bacteroidota</taxon>
        <taxon>Cytophagia</taxon>
        <taxon>Cytophagales</taxon>
        <taxon>Catalimonadaceae</taxon>
        <taxon>Roseihalotalea</taxon>
    </lineage>
</organism>
<dbReference type="Pfam" id="PF00884">
    <property type="entry name" value="Sulfatase"/>
    <property type="match status" value="1"/>
</dbReference>
<dbReference type="SUPFAM" id="SSF53649">
    <property type="entry name" value="Alkaline phosphatase-like"/>
    <property type="match status" value="1"/>
</dbReference>
<proteinExistence type="predicted"/>
<dbReference type="InterPro" id="IPR000917">
    <property type="entry name" value="Sulfatase_N"/>
</dbReference>
<dbReference type="Gene3D" id="3.40.720.10">
    <property type="entry name" value="Alkaline Phosphatase, subunit A"/>
    <property type="match status" value="1"/>
</dbReference>
<dbReference type="InterPro" id="IPR017850">
    <property type="entry name" value="Alkaline_phosphatase_core_sf"/>
</dbReference>
<dbReference type="InterPro" id="IPR052701">
    <property type="entry name" value="GAG_Ulvan_Degrading_Sulfatases"/>
</dbReference>
<evidence type="ECO:0000256" key="1">
    <source>
        <dbReference type="SAM" id="MobiDB-lite"/>
    </source>
</evidence>
<dbReference type="EMBL" id="CP120682">
    <property type="protein sequence ID" value="WKN39270.1"/>
    <property type="molecule type" value="Genomic_DNA"/>
</dbReference>
<gene>
    <name evidence="3" type="ORF">K4G66_11270</name>
</gene>
<evidence type="ECO:0000259" key="2">
    <source>
        <dbReference type="Pfam" id="PF00884"/>
    </source>
</evidence>
<accession>A0AA49GTY8</accession>
<reference evidence="3" key="1">
    <citation type="journal article" date="2023" name="Comput. Struct. Biotechnol. J.">
        <title>Discovery of a novel marine Bacteroidetes with a rich repertoire of carbohydrate-active enzymes.</title>
        <authorList>
            <person name="Chen B."/>
            <person name="Liu G."/>
            <person name="Chen Q."/>
            <person name="Wang H."/>
            <person name="Liu L."/>
            <person name="Tang K."/>
        </authorList>
    </citation>
    <scope>NUCLEOTIDE SEQUENCE</scope>
    <source>
        <strain evidence="3">TK19036</strain>
    </source>
</reference>
<dbReference type="PANTHER" id="PTHR43751">
    <property type="entry name" value="SULFATASE"/>
    <property type="match status" value="1"/>
</dbReference>
<protein>
    <submittedName>
        <fullName evidence="3">Sulfatase</fullName>
    </submittedName>
</protein>
<sequence length="540" mass="61432">MRITTGTFPFLLLSILLYLSSCSEKEEPAKRPNILFAISDDQSFEHTSFTGKTWVKTPTFDRIAKEGIYFQNCYAGSPGCAPSRSTIVTGRYHWQNEQAGQHAAGWLAKYIPFVDLLDSNGYHTGFTGKGVGPFEYGEAPLRPQNAAGHAYNEIRYEKGSSGDERFAEDINTINYAANFRQFMEQREDDTPFFFWYGATEPHRSYEQDSWKRHGKSLDAVDVPDFMPDTEEIRGDLLDYAVEIEWFDLHLSRMIDYLEEIGELENTIIIVTADNGMPFPRAKANAYEYGVHVPMAIRFPAQFPAGRSVESPISFVDLAPTILELTETSAEGMLPISGRSMVSMLKSEEEGTVDEGREYALAGRERHSSSRYKNLGYPQRIMRKGRYLYIWNMKPERWPAGAPQRLVPDSSGAVYPMYGIDEEGVHHSEWAFTDIDAAPSKSFIVEHHDDGEYAKYFDLAVGKRPEYELFDVEKDPNCLDNLANSPEFTGVLDQMKATMLEELETTEDPRVVGPNPDLFDTYPRYSPMREFPEPDWLSTDD</sequence>
<name>A0AA49GTY8_9BACT</name>
<feature type="region of interest" description="Disordered" evidence="1">
    <location>
        <begin position="505"/>
        <end position="540"/>
    </location>
</feature>
<feature type="domain" description="Sulfatase N-terminal" evidence="2">
    <location>
        <begin position="32"/>
        <end position="325"/>
    </location>
</feature>
<dbReference type="CDD" id="cd16027">
    <property type="entry name" value="SGSH"/>
    <property type="match status" value="1"/>
</dbReference>
<reference evidence="3" key="2">
    <citation type="journal article" date="2024" name="Antonie Van Leeuwenhoek">
        <title>Roseihalotalea indica gen. nov., sp. nov., a halophilic Bacteroidetes from mesopelagic Southwest Indian Ocean with higher carbohydrate metabolic potential.</title>
        <authorList>
            <person name="Chen B."/>
            <person name="Zhang M."/>
            <person name="Lin D."/>
            <person name="Ye J."/>
            <person name="Tang K."/>
        </authorList>
    </citation>
    <scope>NUCLEOTIDE SEQUENCE</scope>
    <source>
        <strain evidence="3">TK19036</strain>
    </source>
</reference>
<dbReference type="AlphaFoldDB" id="A0AA49GTY8"/>
<dbReference type="PANTHER" id="PTHR43751:SF1">
    <property type="entry name" value="SULFATASE ATSG-RELATED"/>
    <property type="match status" value="1"/>
</dbReference>